<evidence type="ECO:0000259" key="1">
    <source>
        <dbReference type="Pfam" id="PF09989"/>
    </source>
</evidence>
<feature type="non-terminal residue" evidence="2">
    <location>
        <position position="168"/>
    </location>
</feature>
<evidence type="ECO:0000313" key="2">
    <source>
        <dbReference type="EMBL" id="GKT30147.1"/>
    </source>
</evidence>
<dbReference type="Gene3D" id="3.40.50.11900">
    <property type="match status" value="1"/>
</dbReference>
<reference evidence="2" key="1">
    <citation type="submission" date="2022-03" db="EMBL/GenBank/DDBJ databases">
        <title>Draft genome sequence of Aduncisulcus paluster, a free-living microaerophilic Fornicata.</title>
        <authorList>
            <person name="Yuyama I."/>
            <person name="Kume K."/>
            <person name="Tamura T."/>
            <person name="Inagaki Y."/>
            <person name="Hashimoto T."/>
        </authorList>
    </citation>
    <scope>NUCLEOTIDE SEQUENCE</scope>
    <source>
        <strain evidence="2">NY0171</strain>
    </source>
</reference>
<dbReference type="Pfam" id="PF09989">
    <property type="entry name" value="DUF2229"/>
    <property type="match status" value="1"/>
</dbReference>
<organism evidence="2 3">
    <name type="scientific">Aduncisulcus paluster</name>
    <dbReference type="NCBI Taxonomy" id="2918883"/>
    <lineage>
        <taxon>Eukaryota</taxon>
        <taxon>Metamonada</taxon>
        <taxon>Carpediemonas-like organisms</taxon>
        <taxon>Aduncisulcus</taxon>
    </lineage>
</organism>
<dbReference type="PANTHER" id="PTHR32329">
    <property type="entry name" value="BIFUNCTIONAL PROTEIN [INCLUDES 2-HYDROXYACYL-COA DEHYDRATASE (N-TER) AND ITS ACTIVATOR DOMAIN (C_TERM)-RELATED"/>
    <property type="match status" value="1"/>
</dbReference>
<comment type="caution">
    <text evidence="2">The sequence shown here is derived from an EMBL/GenBank/DDBJ whole genome shotgun (WGS) entry which is preliminary data.</text>
</comment>
<feature type="domain" description="DUF2229" evidence="1">
    <location>
        <begin position="3"/>
        <end position="84"/>
    </location>
</feature>
<sequence>TAAKLKVNVQQALDALEAAIAEQEQFFTDLRLKGEEFMAGLDADSSQAMVLFGRPYNAFSSWANKSIPAKFATRGVEIIPCDMLPPKLVAEHPRLFGTYITNFSCGPDSFLLGHFRKVMGRKPSLTLELDSHTADAGIETRIEAFLDIVDGFSRMKEPQDSVARPFLA</sequence>
<dbReference type="InterPro" id="IPR051805">
    <property type="entry name" value="Dehydratase_Activator_Redct"/>
</dbReference>
<evidence type="ECO:0000313" key="3">
    <source>
        <dbReference type="Proteomes" id="UP001057375"/>
    </source>
</evidence>
<dbReference type="Proteomes" id="UP001057375">
    <property type="component" value="Unassembled WGS sequence"/>
</dbReference>
<dbReference type="InterPro" id="IPR018709">
    <property type="entry name" value="CoA_activase_DUF2229"/>
</dbReference>
<dbReference type="PANTHER" id="PTHR32329:SF7">
    <property type="entry name" value="ACTIVATOR OF 2-HYDROXYACYL-COA-HYDRATASE"/>
    <property type="match status" value="1"/>
</dbReference>
<feature type="non-terminal residue" evidence="2">
    <location>
        <position position="1"/>
    </location>
</feature>
<gene>
    <name evidence="2" type="ORF">ADUPG1_001397</name>
</gene>
<dbReference type="EMBL" id="BQXS01001134">
    <property type="protein sequence ID" value="GKT30147.1"/>
    <property type="molecule type" value="Genomic_DNA"/>
</dbReference>
<name>A0ABQ5KC68_9EUKA</name>
<protein>
    <submittedName>
        <fullName evidence="2">Activase</fullName>
    </submittedName>
</protein>
<keyword evidence="3" id="KW-1185">Reference proteome</keyword>
<proteinExistence type="predicted"/>
<accession>A0ABQ5KC68</accession>